<evidence type="ECO:0000313" key="3">
    <source>
        <dbReference type="Proteomes" id="UP000193144"/>
    </source>
</evidence>
<protein>
    <submittedName>
        <fullName evidence="2">Uncharacterized protein</fullName>
    </submittedName>
</protein>
<name>A0A1Y2A274_9PLEO</name>
<feature type="compositionally biased region" description="Basic and acidic residues" evidence="1">
    <location>
        <begin position="1"/>
        <end position="10"/>
    </location>
</feature>
<dbReference type="AlphaFoldDB" id="A0A1Y2A274"/>
<feature type="region of interest" description="Disordered" evidence="1">
    <location>
        <begin position="1"/>
        <end position="20"/>
    </location>
</feature>
<dbReference type="OrthoDB" id="3786878at2759"/>
<sequence length="295" mass="34074">MTAPEEHLEQSAEDPEEDGDCVYNNGKVACSNDRNDSYLMSGALPIPSPATGIGSEKEVEDLDDLKEEGANAARHKPRSDSVVRKVQFNDIPMVEDSDEEICNAAALYQPDRQRRQYCSGTLTTREIMRGLVPGPRYIKIHEIRELEGWLADNDYVRKSRGIGRTEKILHLLFTLQEGCRLETTAEWFARSPREIFDSCAEVFAGLHQMHSDTVVPRPGDERNYWVFHRRYRSKWNVLRRYMDSNNAIWRTHYPWAALDLLEVLLTLNLFIGRYRLQGTLRFHGRVLDWGKYVLG</sequence>
<proteinExistence type="predicted"/>
<feature type="compositionally biased region" description="Acidic residues" evidence="1">
    <location>
        <begin position="11"/>
        <end position="20"/>
    </location>
</feature>
<comment type="caution">
    <text evidence="2">The sequence shown here is derived from an EMBL/GenBank/DDBJ whole genome shotgun (WGS) entry which is preliminary data.</text>
</comment>
<reference evidence="2 3" key="1">
    <citation type="submission" date="2016-07" db="EMBL/GenBank/DDBJ databases">
        <title>Pervasive Adenine N6-methylation of Active Genes in Fungi.</title>
        <authorList>
            <consortium name="DOE Joint Genome Institute"/>
            <person name="Mondo S.J."/>
            <person name="Dannebaum R.O."/>
            <person name="Kuo R.C."/>
            <person name="Labutti K."/>
            <person name="Haridas S."/>
            <person name="Kuo A."/>
            <person name="Salamov A."/>
            <person name="Ahrendt S.R."/>
            <person name="Lipzen A."/>
            <person name="Sullivan W."/>
            <person name="Andreopoulos W.B."/>
            <person name="Clum A."/>
            <person name="Lindquist E."/>
            <person name="Daum C."/>
            <person name="Ramamoorthy G.K."/>
            <person name="Gryganskyi A."/>
            <person name="Culley D."/>
            <person name="Magnuson J.K."/>
            <person name="James T.Y."/>
            <person name="O'Malley M.A."/>
            <person name="Stajich J.E."/>
            <person name="Spatafora J.W."/>
            <person name="Visel A."/>
            <person name="Grigoriev I.V."/>
        </authorList>
    </citation>
    <scope>NUCLEOTIDE SEQUENCE [LARGE SCALE GENOMIC DNA]</scope>
    <source>
        <strain evidence="2 3">CBS 115471</strain>
    </source>
</reference>
<dbReference type="Proteomes" id="UP000193144">
    <property type="component" value="Unassembled WGS sequence"/>
</dbReference>
<evidence type="ECO:0000256" key="1">
    <source>
        <dbReference type="SAM" id="MobiDB-lite"/>
    </source>
</evidence>
<evidence type="ECO:0000313" key="2">
    <source>
        <dbReference type="EMBL" id="ORY16568.1"/>
    </source>
</evidence>
<keyword evidence="3" id="KW-1185">Reference proteome</keyword>
<accession>A0A1Y2A274</accession>
<organism evidence="2 3">
    <name type="scientific">Clohesyomyces aquaticus</name>
    <dbReference type="NCBI Taxonomy" id="1231657"/>
    <lineage>
        <taxon>Eukaryota</taxon>
        <taxon>Fungi</taxon>
        <taxon>Dikarya</taxon>
        <taxon>Ascomycota</taxon>
        <taxon>Pezizomycotina</taxon>
        <taxon>Dothideomycetes</taxon>
        <taxon>Pleosporomycetidae</taxon>
        <taxon>Pleosporales</taxon>
        <taxon>Lindgomycetaceae</taxon>
        <taxon>Clohesyomyces</taxon>
    </lineage>
</organism>
<gene>
    <name evidence="2" type="ORF">BCR34DRAFT_597578</name>
</gene>
<dbReference type="EMBL" id="MCFA01000017">
    <property type="protein sequence ID" value="ORY16568.1"/>
    <property type="molecule type" value="Genomic_DNA"/>
</dbReference>